<gene>
    <name evidence="1" type="ORF">GNZ18_05760</name>
</gene>
<evidence type="ECO:0000313" key="2">
    <source>
        <dbReference type="Proteomes" id="UP000432015"/>
    </source>
</evidence>
<accession>A0A7K1KVP2</accession>
<evidence type="ECO:0000313" key="1">
    <source>
        <dbReference type="EMBL" id="MUN36105.1"/>
    </source>
</evidence>
<dbReference type="Proteomes" id="UP000432015">
    <property type="component" value="Unassembled WGS sequence"/>
</dbReference>
<sequence>MPRGLLVLTAIMITLVSGCSNSPGPIVGKWRDEGDEGDQITAEFRDDGTMSAQGGSLGCIGTFKAEKQQRTYRAILDCGTSRGASTCIVSSDGKHLTVTTPDGRRGDYTRVPD</sequence>
<keyword evidence="2" id="KW-1185">Reference proteome</keyword>
<proteinExistence type="predicted"/>
<name>A0A7K1KVP2_9ACTN</name>
<dbReference type="PROSITE" id="PS51257">
    <property type="entry name" value="PROKAR_LIPOPROTEIN"/>
    <property type="match status" value="1"/>
</dbReference>
<reference evidence="1 2" key="1">
    <citation type="submission" date="2019-11" db="EMBL/GenBank/DDBJ databases">
        <authorList>
            <person name="Cao P."/>
        </authorList>
    </citation>
    <scope>NUCLEOTIDE SEQUENCE [LARGE SCALE GENOMIC DNA]</scope>
    <source>
        <strain evidence="1 2">NEAU-AAG5</strain>
    </source>
</reference>
<dbReference type="AlphaFoldDB" id="A0A7K1KVP2"/>
<comment type="caution">
    <text evidence="1">The sequence shown here is derived from an EMBL/GenBank/DDBJ whole genome shotgun (WGS) entry which is preliminary data.</text>
</comment>
<dbReference type="EMBL" id="WOFH01000002">
    <property type="protein sequence ID" value="MUN36105.1"/>
    <property type="molecule type" value="Genomic_DNA"/>
</dbReference>
<protein>
    <submittedName>
        <fullName evidence="1">Uncharacterized protein</fullName>
    </submittedName>
</protein>
<organism evidence="1 2">
    <name type="scientific">Actinomadura litoris</name>
    <dbReference type="NCBI Taxonomy" id="2678616"/>
    <lineage>
        <taxon>Bacteria</taxon>
        <taxon>Bacillati</taxon>
        <taxon>Actinomycetota</taxon>
        <taxon>Actinomycetes</taxon>
        <taxon>Streptosporangiales</taxon>
        <taxon>Thermomonosporaceae</taxon>
        <taxon>Actinomadura</taxon>
    </lineage>
</organism>
<dbReference type="RefSeq" id="WP_156215050.1">
    <property type="nucleotide sequence ID" value="NZ_WOFH01000002.1"/>
</dbReference>